<evidence type="ECO:0000256" key="17">
    <source>
        <dbReference type="ARBA" id="ARBA00048623"/>
    </source>
</evidence>
<dbReference type="HAMAP" id="MF_00719">
    <property type="entry name" value="CobS"/>
    <property type="match status" value="1"/>
</dbReference>
<feature type="transmembrane region" description="Helical" evidence="19">
    <location>
        <begin position="143"/>
        <end position="166"/>
    </location>
</feature>
<gene>
    <name evidence="19" type="primary">cobS</name>
    <name evidence="20" type="ORF">DS745_00405</name>
</gene>
<comment type="catalytic activity">
    <reaction evidence="17 19">
        <text>alpha-ribazole + adenosylcob(III)inamide-GDP = adenosylcob(III)alamin + GMP + H(+)</text>
        <dbReference type="Rhea" id="RHEA:16049"/>
        <dbReference type="ChEBI" id="CHEBI:10329"/>
        <dbReference type="ChEBI" id="CHEBI:15378"/>
        <dbReference type="ChEBI" id="CHEBI:18408"/>
        <dbReference type="ChEBI" id="CHEBI:58115"/>
        <dbReference type="ChEBI" id="CHEBI:60487"/>
        <dbReference type="EC" id="2.7.8.26"/>
    </reaction>
</comment>
<evidence type="ECO:0000256" key="6">
    <source>
        <dbReference type="ARBA" id="ARBA00015850"/>
    </source>
</evidence>
<feature type="transmembrane region" description="Helical" evidence="19">
    <location>
        <begin position="35"/>
        <end position="58"/>
    </location>
</feature>
<evidence type="ECO:0000256" key="15">
    <source>
        <dbReference type="ARBA" id="ARBA00032605"/>
    </source>
</evidence>
<keyword evidence="21" id="KW-1185">Reference proteome</keyword>
<feature type="transmembrane region" description="Helical" evidence="19">
    <location>
        <begin position="64"/>
        <end position="86"/>
    </location>
</feature>
<evidence type="ECO:0000256" key="7">
    <source>
        <dbReference type="ARBA" id="ARBA00022475"/>
    </source>
</evidence>
<evidence type="ECO:0000256" key="19">
    <source>
        <dbReference type="HAMAP-Rule" id="MF_00719"/>
    </source>
</evidence>
<dbReference type="EMBL" id="QOUX01000001">
    <property type="protein sequence ID" value="RXJ03888.1"/>
    <property type="molecule type" value="Genomic_DNA"/>
</dbReference>
<comment type="subcellular location">
    <subcellularLocation>
        <location evidence="2 19">Cell membrane</location>
        <topology evidence="2 19">Multi-pass membrane protein</topology>
    </subcellularLocation>
</comment>
<evidence type="ECO:0000256" key="8">
    <source>
        <dbReference type="ARBA" id="ARBA00022573"/>
    </source>
</evidence>
<dbReference type="GO" id="GO:0051073">
    <property type="term" value="F:adenosylcobinamide-GDP ribazoletransferase activity"/>
    <property type="evidence" value="ECO:0007669"/>
    <property type="project" value="UniProtKB-UniRule"/>
</dbReference>
<sequence length="266" mass="30326">MKWKVLIKGLALAFQLLSTVPIRKQIPYEQAQIRVSVSCYPIVGFCLGMILFSFLYMVTHWTHVSTIVLALLLVTIGIVFTGGLHLDGWMDCSDAFFSYRSQEEKLEIMKDPRIGAFAAISLFLLLAWKLVIIYEVITLLSTYEYFVIVFIPFLSRMILGLKLYFGNLARAEGMAFAMRKLIKRKDSLSYLVLTISIFLILCFFLPYTVFFFCWLVASSVVFYFVAMLLDRIAFGGITGDTLGASVEGSELWLWMTLYLLLSFVMG</sequence>
<dbReference type="UniPathway" id="UPA00148">
    <property type="reaction ID" value="UER00238"/>
</dbReference>
<comment type="similarity">
    <text evidence="4 19">Belongs to the CobS family.</text>
</comment>
<comment type="catalytic activity">
    <reaction evidence="18 19">
        <text>alpha-ribazole 5'-phosphate + adenosylcob(III)inamide-GDP = adenosylcob(III)alamin 5'-phosphate + GMP + H(+)</text>
        <dbReference type="Rhea" id="RHEA:23560"/>
        <dbReference type="ChEBI" id="CHEBI:15378"/>
        <dbReference type="ChEBI" id="CHEBI:57918"/>
        <dbReference type="ChEBI" id="CHEBI:58115"/>
        <dbReference type="ChEBI" id="CHEBI:60487"/>
        <dbReference type="ChEBI" id="CHEBI:60493"/>
        <dbReference type="EC" id="2.7.8.26"/>
    </reaction>
</comment>
<evidence type="ECO:0000313" key="21">
    <source>
        <dbReference type="Proteomes" id="UP000290649"/>
    </source>
</evidence>
<dbReference type="PANTHER" id="PTHR34148">
    <property type="entry name" value="ADENOSYLCOBINAMIDE-GDP RIBAZOLETRANSFERASE"/>
    <property type="match status" value="1"/>
</dbReference>
<dbReference type="AlphaFoldDB" id="A0A4Q0VXQ3"/>
<evidence type="ECO:0000256" key="1">
    <source>
        <dbReference type="ARBA" id="ARBA00001946"/>
    </source>
</evidence>
<organism evidence="20 21">
    <name type="scientific">Anaerobacillus alkaliphilus</name>
    <dbReference type="NCBI Taxonomy" id="1548597"/>
    <lineage>
        <taxon>Bacteria</taxon>
        <taxon>Bacillati</taxon>
        <taxon>Bacillota</taxon>
        <taxon>Bacilli</taxon>
        <taxon>Bacillales</taxon>
        <taxon>Bacillaceae</taxon>
        <taxon>Anaerobacillus</taxon>
    </lineage>
</organism>
<dbReference type="InterPro" id="IPR003805">
    <property type="entry name" value="CobS"/>
</dbReference>
<comment type="function">
    <text evidence="14 19">Joins adenosylcobinamide-GDP and alpha-ribazole to generate adenosylcobalamin (Ado-cobalamin). Also synthesizes adenosylcobalamin 5'-phosphate from adenosylcobinamide-GDP and alpha-ribazole 5'-phosphate.</text>
</comment>
<evidence type="ECO:0000313" key="20">
    <source>
        <dbReference type="EMBL" id="RXJ03888.1"/>
    </source>
</evidence>
<dbReference type="Proteomes" id="UP000290649">
    <property type="component" value="Unassembled WGS sequence"/>
</dbReference>
<protein>
    <recommendedName>
        <fullName evidence="6 19">Adenosylcobinamide-GDP ribazoletransferase</fullName>
        <ecNumber evidence="5 19">2.7.8.26</ecNumber>
    </recommendedName>
    <alternativeName>
        <fullName evidence="16 19">Cobalamin synthase</fullName>
    </alternativeName>
    <alternativeName>
        <fullName evidence="15 19">Cobalamin-5'-phosphate synthase</fullName>
    </alternativeName>
</protein>
<evidence type="ECO:0000256" key="18">
    <source>
        <dbReference type="ARBA" id="ARBA00049504"/>
    </source>
</evidence>
<evidence type="ECO:0000256" key="2">
    <source>
        <dbReference type="ARBA" id="ARBA00004651"/>
    </source>
</evidence>
<comment type="pathway">
    <text evidence="3 19">Cofactor biosynthesis; adenosylcobalamin biosynthesis; adenosylcobalamin from cob(II)yrinate a,c-diamide: step 7/7.</text>
</comment>
<proteinExistence type="inferred from homology"/>
<accession>A0A4Q0VXQ3</accession>
<evidence type="ECO:0000256" key="10">
    <source>
        <dbReference type="ARBA" id="ARBA00022692"/>
    </source>
</evidence>
<dbReference type="EC" id="2.7.8.26" evidence="5 19"/>
<evidence type="ECO:0000256" key="11">
    <source>
        <dbReference type="ARBA" id="ARBA00022842"/>
    </source>
</evidence>
<feature type="transmembrane region" description="Helical" evidence="19">
    <location>
        <begin position="114"/>
        <end position="137"/>
    </location>
</feature>
<keyword evidence="10 19" id="KW-0812">Transmembrane</keyword>
<dbReference type="GO" id="GO:0005886">
    <property type="term" value="C:plasma membrane"/>
    <property type="evidence" value="ECO:0007669"/>
    <property type="project" value="UniProtKB-SubCell"/>
</dbReference>
<feature type="transmembrane region" description="Helical" evidence="19">
    <location>
        <begin position="246"/>
        <end position="265"/>
    </location>
</feature>
<evidence type="ECO:0000256" key="14">
    <source>
        <dbReference type="ARBA" id="ARBA00025228"/>
    </source>
</evidence>
<keyword evidence="9 19" id="KW-0808">Transferase</keyword>
<keyword evidence="12 19" id="KW-1133">Transmembrane helix</keyword>
<name>A0A4Q0VXQ3_9BACI</name>
<evidence type="ECO:0000256" key="9">
    <source>
        <dbReference type="ARBA" id="ARBA00022679"/>
    </source>
</evidence>
<dbReference type="GO" id="GO:0009236">
    <property type="term" value="P:cobalamin biosynthetic process"/>
    <property type="evidence" value="ECO:0007669"/>
    <property type="project" value="UniProtKB-UniRule"/>
</dbReference>
<dbReference type="OrthoDB" id="9794626at2"/>
<feature type="transmembrane region" description="Helical" evidence="19">
    <location>
        <begin position="214"/>
        <end position="234"/>
    </location>
</feature>
<dbReference type="GO" id="GO:0008818">
    <property type="term" value="F:cobalamin 5'-phosphate synthase activity"/>
    <property type="evidence" value="ECO:0007669"/>
    <property type="project" value="UniProtKB-UniRule"/>
</dbReference>
<evidence type="ECO:0000256" key="3">
    <source>
        <dbReference type="ARBA" id="ARBA00004663"/>
    </source>
</evidence>
<evidence type="ECO:0000256" key="4">
    <source>
        <dbReference type="ARBA" id="ARBA00010561"/>
    </source>
</evidence>
<comment type="cofactor">
    <cofactor evidence="1 19">
        <name>Mg(2+)</name>
        <dbReference type="ChEBI" id="CHEBI:18420"/>
    </cofactor>
</comment>
<keyword evidence="7 19" id="KW-1003">Cell membrane</keyword>
<keyword evidence="8 19" id="KW-0169">Cobalamin biosynthesis</keyword>
<dbReference type="Pfam" id="PF02654">
    <property type="entry name" value="CobS"/>
    <property type="match status" value="1"/>
</dbReference>
<keyword evidence="11 19" id="KW-0460">Magnesium</keyword>
<reference evidence="20 21" key="1">
    <citation type="journal article" date="2019" name="Int. J. Syst. Evol. Microbiol.">
        <title>Anaerobacillus alkaliphilus sp. nov., a novel alkaliphilic and moderately halophilic bacterium.</title>
        <authorList>
            <person name="Borsodi A.K."/>
            <person name="Aszalos J.M."/>
            <person name="Bihari P."/>
            <person name="Nagy I."/>
            <person name="Schumann P."/>
            <person name="Sproer C."/>
            <person name="Kovacs A.L."/>
            <person name="Boka K."/>
            <person name="Dobosy P."/>
            <person name="Ovari M."/>
            <person name="Szili-Kovacs T."/>
            <person name="Toth E."/>
        </authorList>
    </citation>
    <scope>NUCLEOTIDE SEQUENCE [LARGE SCALE GENOMIC DNA]</scope>
    <source>
        <strain evidence="20 21">B16-10</strain>
    </source>
</reference>
<feature type="transmembrane region" description="Helical" evidence="19">
    <location>
        <begin position="187"/>
        <end position="208"/>
    </location>
</feature>
<evidence type="ECO:0000256" key="13">
    <source>
        <dbReference type="ARBA" id="ARBA00023136"/>
    </source>
</evidence>
<evidence type="ECO:0000256" key="16">
    <source>
        <dbReference type="ARBA" id="ARBA00032853"/>
    </source>
</evidence>
<dbReference type="RefSeq" id="WP_129076230.1">
    <property type="nucleotide sequence ID" value="NZ_QOUX01000001.1"/>
</dbReference>
<dbReference type="PANTHER" id="PTHR34148:SF1">
    <property type="entry name" value="ADENOSYLCOBINAMIDE-GDP RIBAZOLETRANSFERASE"/>
    <property type="match status" value="1"/>
</dbReference>
<comment type="caution">
    <text evidence="20">The sequence shown here is derived from an EMBL/GenBank/DDBJ whole genome shotgun (WGS) entry which is preliminary data.</text>
</comment>
<evidence type="ECO:0000256" key="12">
    <source>
        <dbReference type="ARBA" id="ARBA00022989"/>
    </source>
</evidence>
<keyword evidence="13 19" id="KW-0472">Membrane</keyword>
<evidence type="ECO:0000256" key="5">
    <source>
        <dbReference type="ARBA" id="ARBA00013200"/>
    </source>
</evidence>